<dbReference type="EMBL" id="KB107082">
    <property type="protein sequence ID" value="ELK30407.1"/>
    <property type="molecule type" value="Genomic_DNA"/>
</dbReference>
<dbReference type="AlphaFoldDB" id="L5LWI0"/>
<evidence type="ECO:0000313" key="3">
    <source>
        <dbReference type="Proteomes" id="UP000010556"/>
    </source>
</evidence>
<proteinExistence type="predicted"/>
<organism evidence="2 3">
    <name type="scientific">Myotis davidii</name>
    <name type="common">David's myotis</name>
    <dbReference type="NCBI Taxonomy" id="225400"/>
    <lineage>
        <taxon>Eukaryota</taxon>
        <taxon>Metazoa</taxon>
        <taxon>Chordata</taxon>
        <taxon>Craniata</taxon>
        <taxon>Vertebrata</taxon>
        <taxon>Euteleostomi</taxon>
        <taxon>Mammalia</taxon>
        <taxon>Eutheria</taxon>
        <taxon>Laurasiatheria</taxon>
        <taxon>Chiroptera</taxon>
        <taxon>Yangochiroptera</taxon>
        <taxon>Vespertilionidae</taxon>
        <taxon>Myotis</taxon>
    </lineage>
</organism>
<evidence type="ECO:0000256" key="1">
    <source>
        <dbReference type="SAM" id="MobiDB-lite"/>
    </source>
</evidence>
<gene>
    <name evidence="2" type="ORF">MDA_GLEAN10006405</name>
</gene>
<accession>L5LWI0</accession>
<reference evidence="3" key="1">
    <citation type="journal article" date="2013" name="Science">
        <title>Comparative analysis of bat genomes provides insight into the evolution of flight and immunity.</title>
        <authorList>
            <person name="Zhang G."/>
            <person name="Cowled C."/>
            <person name="Shi Z."/>
            <person name="Huang Z."/>
            <person name="Bishop-Lilly K.A."/>
            <person name="Fang X."/>
            <person name="Wynne J.W."/>
            <person name="Xiong Z."/>
            <person name="Baker M.L."/>
            <person name="Zhao W."/>
            <person name="Tachedjian M."/>
            <person name="Zhu Y."/>
            <person name="Zhou P."/>
            <person name="Jiang X."/>
            <person name="Ng J."/>
            <person name="Yang L."/>
            <person name="Wu L."/>
            <person name="Xiao J."/>
            <person name="Feng Y."/>
            <person name="Chen Y."/>
            <person name="Sun X."/>
            <person name="Zhang Y."/>
            <person name="Marsh G.A."/>
            <person name="Crameri G."/>
            <person name="Broder C.C."/>
            <person name="Frey K.G."/>
            <person name="Wang L.F."/>
            <person name="Wang J."/>
        </authorList>
    </citation>
    <scope>NUCLEOTIDE SEQUENCE [LARGE SCALE GENOMIC DNA]</scope>
</reference>
<evidence type="ECO:0000313" key="2">
    <source>
        <dbReference type="EMBL" id="ELK30407.1"/>
    </source>
</evidence>
<feature type="region of interest" description="Disordered" evidence="1">
    <location>
        <begin position="1"/>
        <end position="81"/>
    </location>
</feature>
<keyword evidence="3" id="KW-1185">Reference proteome</keyword>
<name>L5LWI0_MYODS</name>
<feature type="compositionally biased region" description="Basic and acidic residues" evidence="1">
    <location>
        <begin position="63"/>
        <end position="81"/>
    </location>
</feature>
<protein>
    <submittedName>
        <fullName evidence="2">Uncharacterized protein</fullName>
    </submittedName>
</protein>
<sequence length="199" mass="22104">MVEKVSGWHQTKEGASHWSPESDPLPVTSAQTTGAGQSGERWPEGTLAADLGLLRGLPQPRVRKPEDRSQGCERGREKDKELEERCFDEARQVAVAEGVLTKAPGAPRWNRQLSCLGDVRPRDLLRNPLRNIRRLVQRWEGPDAAAWCSWPLAYASDALTPFAEDCVISWMPPGIPTLQAQPWTPRLQLRGLKVISAGL</sequence>
<dbReference type="Proteomes" id="UP000010556">
    <property type="component" value="Unassembled WGS sequence"/>
</dbReference>